<organism evidence="1 2">
    <name type="scientific">Sporormia fimetaria CBS 119925</name>
    <dbReference type="NCBI Taxonomy" id="1340428"/>
    <lineage>
        <taxon>Eukaryota</taxon>
        <taxon>Fungi</taxon>
        <taxon>Dikarya</taxon>
        <taxon>Ascomycota</taxon>
        <taxon>Pezizomycotina</taxon>
        <taxon>Dothideomycetes</taxon>
        <taxon>Pleosporomycetidae</taxon>
        <taxon>Pleosporales</taxon>
        <taxon>Sporormiaceae</taxon>
        <taxon>Sporormia</taxon>
    </lineage>
</organism>
<name>A0A6A6UYV8_9PLEO</name>
<proteinExistence type="predicted"/>
<dbReference type="Proteomes" id="UP000799440">
    <property type="component" value="Unassembled WGS sequence"/>
</dbReference>
<keyword evidence="2" id="KW-1185">Reference proteome</keyword>
<sequence length="305" mass="35935">MDLPAELRLSIVENLDPRSAFNFAITCKANWILCNRIVKHHAHMYALHQVQRWTTPFEVWNLFKTVVCDSDKSDYVREISYDVVPPFADHNHNLDHHEWEKVDKFEYNIPSDLVVKAQEQRWSPLTLLVHFLPALETLRFNITDYLEPLDEGFVYYVAEKYAHMKELSPHKIPDLPFRNLKTVIEVREYPSSQNFSDAEWCRIWLAIPSLRTYVARKLTTRVWAGVKSFSSNLTELVLLRCRLGSSDMQRILKSTALLERFTMEIEEPPRRFPRSSSLPSVHHQLSFDIREPHTSTSRAQYYQLC</sequence>
<evidence type="ECO:0008006" key="3">
    <source>
        <dbReference type="Google" id="ProtNLM"/>
    </source>
</evidence>
<reference evidence="1" key="1">
    <citation type="journal article" date="2020" name="Stud. Mycol.">
        <title>101 Dothideomycetes genomes: a test case for predicting lifestyles and emergence of pathogens.</title>
        <authorList>
            <person name="Haridas S."/>
            <person name="Albert R."/>
            <person name="Binder M."/>
            <person name="Bloem J."/>
            <person name="Labutti K."/>
            <person name="Salamov A."/>
            <person name="Andreopoulos B."/>
            <person name="Baker S."/>
            <person name="Barry K."/>
            <person name="Bills G."/>
            <person name="Bluhm B."/>
            <person name="Cannon C."/>
            <person name="Castanera R."/>
            <person name="Culley D."/>
            <person name="Daum C."/>
            <person name="Ezra D."/>
            <person name="Gonzalez J."/>
            <person name="Henrissat B."/>
            <person name="Kuo A."/>
            <person name="Liang C."/>
            <person name="Lipzen A."/>
            <person name="Lutzoni F."/>
            <person name="Magnuson J."/>
            <person name="Mondo S."/>
            <person name="Nolan M."/>
            <person name="Ohm R."/>
            <person name="Pangilinan J."/>
            <person name="Park H.-J."/>
            <person name="Ramirez L."/>
            <person name="Alfaro M."/>
            <person name="Sun H."/>
            <person name="Tritt A."/>
            <person name="Yoshinaga Y."/>
            <person name="Zwiers L.-H."/>
            <person name="Turgeon B."/>
            <person name="Goodwin S."/>
            <person name="Spatafora J."/>
            <person name="Crous P."/>
            <person name="Grigoriev I."/>
        </authorList>
    </citation>
    <scope>NUCLEOTIDE SEQUENCE</scope>
    <source>
        <strain evidence="1">CBS 119925</strain>
    </source>
</reference>
<dbReference type="EMBL" id="MU006606">
    <property type="protein sequence ID" value="KAF2742654.1"/>
    <property type="molecule type" value="Genomic_DNA"/>
</dbReference>
<accession>A0A6A6UYV8</accession>
<gene>
    <name evidence="1" type="ORF">M011DRAFT_264207</name>
</gene>
<dbReference type="AlphaFoldDB" id="A0A6A6UYV8"/>
<dbReference type="OrthoDB" id="5304354at2759"/>
<evidence type="ECO:0000313" key="1">
    <source>
        <dbReference type="EMBL" id="KAF2742654.1"/>
    </source>
</evidence>
<protein>
    <recommendedName>
        <fullName evidence="3">F-box domain-containing protein</fullName>
    </recommendedName>
</protein>
<evidence type="ECO:0000313" key="2">
    <source>
        <dbReference type="Proteomes" id="UP000799440"/>
    </source>
</evidence>